<feature type="region of interest" description="Disordered" evidence="1">
    <location>
        <begin position="1"/>
        <end position="59"/>
    </location>
</feature>
<dbReference type="EMBL" id="MU154728">
    <property type="protein sequence ID" value="KAF9488175.1"/>
    <property type="molecule type" value="Genomic_DNA"/>
</dbReference>
<feature type="compositionally biased region" description="Basic and acidic residues" evidence="1">
    <location>
        <begin position="31"/>
        <end position="48"/>
    </location>
</feature>
<evidence type="ECO:0000313" key="3">
    <source>
        <dbReference type="Proteomes" id="UP000807025"/>
    </source>
</evidence>
<protein>
    <submittedName>
        <fullName evidence="2">Uncharacterized protein</fullName>
    </submittedName>
</protein>
<evidence type="ECO:0000313" key="2">
    <source>
        <dbReference type="EMBL" id="KAF9488175.1"/>
    </source>
</evidence>
<organism evidence="2 3">
    <name type="scientific">Pleurotus eryngii</name>
    <name type="common">Boletus of the steppes</name>
    <dbReference type="NCBI Taxonomy" id="5323"/>
    <lineage>
        <taxon>Eukaryota</taxon>
        <taxon>Fungi</taxon>
        <taxon>Dikarya</taxon>
        <taxon>Basidiomycota</taxon>
        <taxon>Agaricomycotina</taxon>
        <taxon>Agaricomycetes</taxon>
        <taxon>Agaricomycetidae</taxon>
        <taxon>Agaricales</taxon>
        <taxon>Pleurotineae</taxon>
        <taxon>Pleurotaceae</taxon>
        <taxon>Pleurotus</taxon>
    </lineage>
</organism>
<reference evidence="2" key="1">
    <citation type="submission" date="2020-11" db="EMBL/GenBank/DDBJ databases">
        <authorList>
            <consortium name="DOE Joint Genome Institute"/>
            <person name="Ahrendt S."/>
            <person name="Riley R."/>
            <person name="Andreopoulos W."/>
            <person name="Labutti K."/>
            <person name="Pangilinan J."/>
            <person name="Ruiz-Duenas F.J."/>
            <person name="Barrasa J.M."/>
            <person name="Sanchez-Garcia M."/>
            <person name="Camarero S."/>
            <person name="Miyauchi S."/>
            <person name="Serrano A."/>
            <person name="Linde D."/>
            <person name="Babiker R."/>
            <person name="Drula E."/>
            <person name="Ayuso-Fernandez I."/>
            <person name="Pacheco R."/>
            <person name="Padilla G."/>
            <person name="Ferreira P."/>
            <person name="Barriuso J."/>
            <person name="Kellner H."/>
            <person name="Castanera R."/>
            <person name="Alfaro M."/>
            <person name="Ramirez L."/>
            <person name="Pisabarro A.G."/>
            <person name="Kuo A."/>
            <person name="Tritt A."/>
            <person name="Lipzen A."/>
            <person name="He G."/>
            <person name="Yan M."/>
            <person name="Ng V."/>
            <person name="Cullen D."/>
            <person name="Martin F."/>
            <person name="Rosso M.-N."/>
            <person name="Henrissat B."/>
            <person name="Hibbett D."/>
            <person name="Martinez A.T."/>
            <person name="Grigoriev I.V."/>
        </authorList>
    </citation>
    <scope>NUCLEOTIDE SEQUENCE</scope>
    <source>
        <strain evidence="2">ATCC 90797</strain>
    </source>
</reference>
<evidence type="ECO:0000256" key="1">
    <source>
        <dbReference type="SAM" id="MobiDB-lite"/>
    </source>
</evidence>
<name>A0A9P5ZKA4_PLEER</name>
<proteinExistence type="predicted"/>
<gene>
    <name evidence="2" type="ORF">BDN71DRAFT_1457691</name>
</gene>
<keyword evidence="3" id="KW-1185">Reference proteome</keyword>
<comment type="caution">
    <text evidence="2">The sequence shown here is derived from an EMBL/GenBank/DDBJ whole genome shotgun (WGS) entry which is preliminary data.</text>
</comment>
<sequence length="59" mass="6829">MYRREAMERPEAYTEHPFNVAPVPPGSRARPVRDGHDRPFPPVSDRRAQFVPQGDQSLR</sequence>
<feature type="compositionally biased region" description="Basic and acidic residues" evidence="1">
    <location>
        <begin position="1"/>
        <end position="14"/>
    </location>
</feature>
<dbReference type="AlphaFoldDB" id="A0A9P5ZKA4"/>
<accession>A0A9P5ZKA4</accession>
<dbReference type="Proteomes" id="UP000807025">
    <property type="component" value="Unassembled WGS sequence"/>
</dbReference>